<keyword evidence="1" id="KW-0175">Coiled coil</keyword>
<feature type="compositionally biased region" description="Basic residues" evidence="2">
    <location>
        <begin position="324"/>
        <end position="333"/>
    </location>
</feature>
<feature type="compositionally biased region" description="Pro residues" evidence="2">
    <location>
        <begin position="69"/>
        <end position="78"/>
    </location>
</feature>
<dbReference type="EMBL" id="SDMP01000015">
    <property type="protein sequence ID" value="RYR08795.1"/>
    <property type="molecule type" value="Genomic_DNA"/>
</dbReference>
<dbReference type="Proteomes" id="UP000289738">
    <property type="component" value="Chromosome B05"/>
</dbReference>
<dbReference type="PANTHER" id="PTHR33144">
    <property type="entry name" value="OS10G0409366 PROTEIN-RELATED"/>
    <property type="match status" value="1"/>
</dbReference>
<feature type="compositionally biased region" description="Pro residues" evidence="2">
    <location>
        <begin position="99"/>
        <end position="113"/>
    </location>
</feature>
<feature type="compositionally biased region" description="Polar residues" evidence="2">
    <location>
        <begin position="334"/>
        <end position="343"/>
    </location>
</feature>
<feature type="region of interest" description="Disordered" evidence="2">
    <location>
        <begin position="323"/>
        <end position="344"/>
    </location>
</feature>
<reference evidence="3 4" key="1">
    <citation type="submission" date="2019-01" db="EMBL/GenBank/DDBJ databases">
        <title>Sequencing of cultivated peanut Arachis hypogaea provides insights into genome evolution and oil improvement.</title>
        <authorList>
            <person name="Chen X."/>
        </authorList>
    </citation>
    <scope>NUCLEOTIDE SEQUENCE [LARGE SCALE GENOMIC DNA]</scope>
    <source>
        <strain evidence="4">cv. Fuhuasheng</strain>
        <tissue evidence="3">Leaves</tissue>
    </source>
</reference>
<name>A0A444Z3Q2_ARAHY</name>
<evidence type="ECO:0000313" key="4">
    <source>
        <dbReference type="Proteomes" id="UP000289738"/>
    </source>
</evidence>
<dbReference type="InterPro" id="IPR004252">
    <property type="entry name" value="Probable_transposase_24"/>
</dbReference>
<evidence type="ECO:0000313" key="3">
    <source>
        <dbReference type="EMBL" id="RYR08795.1"/>
    </source>
</evidence>
<dbReference type="AlphaFoldDB" id="A0A444Z3Q2"/>
<protein>
    <submittedName>
        <fullName evidence="3">Uncharacterized protein</fullName>
    </submittedName>
</protein>
<feature type="compositionally biased region" description="Polar residues" evidence="2">
    <location>
        <begin position="115"/>
        <end position="134"/>
    </location>
</feature>
<dbReference type="Pfam" id="PF03004">
    <property type="entry name" value="Transposase_24"/>
    <property type="match status" value="1"/>
</dbReference>
<feature type="coiled-coil region" evidence="1">
    <location>
        <begin position="453"/>
        <end position="495"/>
    </location>
</feature>
<feature type="region of interest" description="Disordered" evidence="2">
    <location>
        <begin position="53"/>
        <end position="136"/>
    </location>
</feature>
<sequence length="519" mass="58966">MRNHSNSRRILSFEKLSVAQVSPPVWISSGRVTVGPTSLLRRPIPFKMARKGRFTRKLKIGPGCQQPQTAPPPVPPPASASHRDDSKVLQKSGDSVPPTSRPFLPPRSVPRPAPQMSTTNIQNSESSHVNSADNANDVDSVDQAADESFVNSRAQNRKGRKTTEFWEVRIIDSDGTIKPARLSVREAMEQPNGRKIVLRFNNAKQAIGNEAGLLSGVLGLLGSDFGKFPICEECWRKITTKDKVYNECVKQIFHIDEDSEGTIKKNILKSMGKSWKETRLRLYNAYFEPTCTTEQDIENRPPGIDREHWRWFLDYRAKPEMKEKCKKNTKNRSKQQYTHTGGSKSFARQIEEEVLYFFFGTTRENSRKRGAMDHNEQKKKDGSYMNDEARAIGERIEEIEQQDESSRVLSQNDFISQVFGKEKPGRVRGMGFGPTPSQFFGPNSHGPGNRVQLKETQRKLLELQAELEGEKLKSRKAMEDEATAEKKKMKAMESSLIYLFQRQGEELPLDITVGMRFVE</sequence>
<accession>A0A444Z3Q2</accession>
<comment type="caution">
    <text evidence="3">The sequence shown here is derived from an EMBL/GenBank/DDBJ whole genome shotgun (WGS) entry which is preliminary data.</text>
</comment>
<keyword evidence="4" id="KW-1185">Reference proteome</keyword>
<organism evidence="3 4">
    <name type="scientific">Arachis hypogaea</name>
    <name type="common">Peanut</name>
    <dbReference type="NCBI Taxonomy" id="3818"/>
    <lineage>
        <taxon>Eukaryota</taxon>
        <taxon>Viridiplantae</taxon>
        <taxon>Streptophyta</taxon>
        <taxon>Embryophyta</taxon>
        <taxon>Tracheophyta</taxon>
        <taxon>Spermatophyta</taxon>
        <taxon>Magnoliopsida</taxon>
        <taxon>eudicotyledons</taxon>
        <taxon>Gunneridae</taxon>
        <taxon>Pentapetalae</taxon>
        <taxon>rosids</taxon>
        <taxon>fabids</taxon>
        <taxon>Fabales</taxon>
        <taxon>Fabaceae</taxon>
        <taxon>Papilionoideae</taxon>
        <taxon>50 kb inversion clade</taxon>
        <taxon>dalbergioids sensu lato</taxon>
        <taxon>Dalbergieae</taxon>
        <taxon>Pterocarpus clade</taxon>
        <taxon>Arachis</taxon>
    </lineage>
</organism>
<evidence type="ECO:0000256" key="1">
    <source>
        <dbReference type="SAM" id="Coils"/>
    </source>
</evidence>
<gene>
    <name evidence="3" type="ORF">Ahy_B05g076625</name>
</gene>
<evidence type="ECO:0000256" key="2">
    <source>
        <dbReference type="SAM" id="MobiDB-lite"/>
    </source>
</evidence>
<proteinExistence type="predicted"/>
<dbReference type="PANTHER" id="PTHR33144:SF45">
    <property type="entry name" value="TRANSPOSASE TNP1_EN_SPM-LIKE DOMAIN-CONTAINING PROTEIN"/>
    <property type="match status" value="1"/>
</dbReference>